<proteinExistence type="predicted"/>
<dbReference type="InterPro" id="IPR005162">
    <property type="entry name" value="Retrotrans_gag_dom"/>
</dbReference>
<keyword evidence="2" id="KW-0695">RNA-directed DNA polymerase</keyword>
<dbReference type="Pfam" id="PF03732">
    <property type="entry name" value="Retrotrans_gag"/>
    <property type="match status" value="1"/>
</dbReference>
<gene>
    <name evidence="2" type="ORF">Tci_870945</name>
</gene>
<organism evidence="2">
    <name type="scientific">Tanacetum cinerariifolium</name>
    <name type="common">Dalmatian daisy</name>
    <name type="synonym">Chrysanthemum cinerariifolium</name>
    <dbReference type="NCBI Taxonomy" id="118510"/>
    <lineage>
        <taxon>Eukaryota</taxon>
        <taxon>Viridiplantae</taxon>
        <taxon>Streptophyta</taxon>
        <taxon>Embryophyta</taxon>
        <taxon>Tracheophyta</taxon>
        <taxon>Spermatophyta</taxon>
        <taxon>Magnoliopsida</taxon>
        <taxon>eudicotyledons</taxon>
        <taxon>Gunneridae</taxon>
        <taxon>Pentapetalae</taxon>
        <taxon>asterids</taxon>
        <taxon>campanulids</taxon>
        <taxon>Asterales</taxon>
        <taxon>Asteraceae</taxon>
        <taxon>Asteroideae</taxon>
        <taxon>Anthemideae</taxon>
        <taxon>Anthemidinae</taxon>
        <taxon>Tanacetum</taxon>
    </lineage>
</organism>
<keyword evidence="2" id="KW-0808">Transferase</keyword>
<dbReference type="GO" id="GO:0003964">
    <property type="term" value="F:RNA-directed DNA polymerase activity"/>
    <property type="evidence" value="ECO:0007669"/>
    <property type="project" value="UniProtKB-KW"/>
</dbReference>
<comment type="caution">
    <text evidence="2">The sequence shown here is derived from an EMBL/GenBank/DDBJ whole genome shotgun (WGS) entry which is preliminary data.</text>
</comment>
<feature type="non-terminal residue" evidence="2">
    <location>
        <position position="1"/>
    </location>
</feature>
<feature type="domain" description="Retrotransposon gag" evidence="1">
    <location>
        <begin position="10"/>
        <end position="108"/>
    </location>
</feature>
<name>A0A699SQL9_TANCI</name>
<evidence type="ECO:0000259" key="1">
    <source>
        <dbReference type="Pfam" id="PF03732"/>
    </source>
</evidence>
<reference evidence="2" key="1">
    <citation type="journal article" date="2019" name="Sci. Rep.">
        <title>Draft genome of Tanacetum cinerariifolium, the natural source of mosquito coil.</title>
        <authorList>
            <person name="Yamashiro T."/>
            <person name="Shiraishi A."/>
            <person name="Satake H."/>
            <person name="Nakayama K."/>
        </authorList>
    </citation>
    <scope>NUCLEOTIDE SEQUENCE</scope>
</reference>
<evidence type="ECO:0000313" key="2">
    <source>
        <dbReference type="EMBL" id="GFC98975.1"/>
    </source>
</evidence>
<dbReference type="EMBL" id="BKCJ011175465">
    <property type="protein sequence ID" value="GFC98975.1"/>
    <property type="molecule type" value="Genomic_DNA"/>
</dbReference>
<sequence>SNCTAENQVKFATCTLHSVALTWWNTSVQTVGHEATYGMSWKMLMKMMTDKYCPRNEIRKLEMELWELKVKGTDLASYTQRFQELALLCGRMFSGEFDKVEKYVEGLPDMIYGSEIGEYIKNHSEPTTTTTTLEQKAEHRPSLHHSIWWKEAI</sequence>
<protein>
    <submittedName>
        <fullName evidence="2">Reverse transcriptase domain-containing protein</fullName>
    </submittedName>
</protein>
<keyword evidence="2" id="KW-0548">Nucleotidyltransferase</keyword>
<accession>A0A699SQL9</accession>
<dbReference type="AlphaFoldDB" id="A0A699SQL9"/>